<evidence type="ECO:0000313" key="5">
    <source>
        <dbReference type="Proteomes" id="UP000320781"/>
    </source>
</evidence>
<keyword evidence="1" id="KW-0560">Oxidoreductase</keyword>
<dbReference type="Pfam" id="PF01408">
    <property type="entry name" value="GFO_IDH_MocA"/>
    <property type="match status" value="1"/>
</dbReference>
<name>A0A523QKK1_UNCAE</name>
<feature type="domain" description="GFO/IDH/MocA-like oxidoreductase" evidence="3">
    <location>
        <begin position="130"/>
        <end position="279"/>
    </location>
</feature>
<organism evidence="4 5">
    <name type="scientific">Aerophobetes bacterium</name>
    <dbReference type="NCBI Taxonomy" id="2030807"/>
    <lineage>
        <taxon>Bacteria</taxon>
        <taxon>Candidatus Aerophobota</taxon>
    </lineage>
</organism>
<dbReference type="GO" id="GO:0016491">
    <property type="term" value="F:oxidoreductase activity"/>
    <property type="evidence" value="ECO:0007669"/>
    <property type="project" value="UniProtKB-KW"/>
</dbReference>
<dbReference type="Proteomes" id="UP000320781">
    <property type="component" value="Unassembled WGS sequence"/>
</dbReference>
<dbReference type="InterPro" id="IPR000683">
    <property type="entry name" value="Gfo/Idh/MocA-like_OxRdtase_N"/>
</dbReference>
<dbReference type="InterPro" id="IPR055170">
    <property type="entry name" value="GFO_IDH_MocA-like_dom"/>
</dbReference>
<comment type="caution">
    <text evidence="4">The sequence shown here is derived from an EMBL/GenBank/DDBJ whole genome shotgun (WGS) entry which is preliminary data.</text>
</comment>
<reference evidence="4 5" key="1">
    <citation type="submission" date="2019-03" db="EMBL/GenBank/DDBJ databases">
        <title>Metabolic potential of uncultured bacteria and archaea associated with petroleum seepage in deep-sea sediments.</title>
        <authorList>
            <person name="Dong X."/>
            <person name="Hubert C."/>
        </authorList>
    </citation>
    <scope>NUCLEOTIDE SEQUENCE [LARGE SCALE GENOMIC DNA]</scope>
    <source>
        <strain evidence="4">E44_bin92</strain>
    </source>
</reference>
<accession>A0A523QKK1</accession>
<dbReference type="Gene3D" id="3.40.50.720">
    <property type="entry name" value="NAD(P)-binding Rossmann-like Domain"/>
    <property type="match status" value="1"/>
</dbReference>
<protein>
    <submittedName>
        <fullName evidence="4">Gfo/Idh/MocA family oxidoreductase</fullName>
    </submittedName>
</protein>
<dbReference type="AlphaFoldDB" id="A0A523QKK1"/>
<dbReference type="GO" id="GO:0000166">
    <property type="term" value="F:nucleotide binding"/>
    <property type="evidence" value="ECO:0007669"/>
    <property type="project" value="InterPro"/>
</dbReference>
<dbReference type="Gene3D" id="3.30.360.10">
    <property type="entry name" value="Dihydrodipicolinate Reductase, domain 2"/>
    <property type="match status" value="1"/>
</dbReference>
<dbReference type="InterPro" id="IPR036291">
    <property type="entry name" value="NAD(P)-bd_dom_sf"/>
</dbReference>
<evidence type="ECO:0000313" key="4">
    <source>
        <dbReference type="EMBL" id="TES86266.1"/>
    </source>
</evidence>
<gene>
    <name evidence="4" type="ORF">E3J95_02375</name>
</gene>
<dbReference type="EMBL" id="SOKU01000114">
    <property type="protein sequence ID" value="TES86266.1"/>
    <property type="molecule type" value="Genomic_DNA"/>
</dbReference>
<sequence length="386" mass="43885">MRKIRVGLIGGGFMGRVHAEALRRLGWVEVMALAKRKRARERADELNIPLAYQDYRDLIRSDEVEVVHILTPNVLHYPMAKMCIEQGKHIVCEKPLTVNSKESAELVRMVKEEHLLNVVCYNMRYYPLVKEAKALVESNEIGSIRLVHGAYLQDWLFYDTDYDWRVEANLGGKSRAVADIGSHWLDMVQHITHQSVVSVFADLTTFLPYRKRSTGESETSTPQRLDDEDCEQVKIDTEDHATVLLRFDRGAKGVFIVSQVSAGRKNMIHFEINGSKKSIAWNGERPNEMWIGERGSINGQFLKDPTLMSEETREYASVPGGAAEGYPDTFKNLFHKIYTWIAEGCGSTDREPPFPTFLDGHREILIVDAVLKSQSEGEWVKVRGSS</sequence>
<dbReference type="InterPro" id="IPR050463">
    <property type="entry name" value="Gfo/Idh/MocA_oxidrdct_glycsds"/>
</dbReference>
<proteinExistence type="predicted"/>
<dbReference type="SUPFAM" id="SSF55347">
    <property type="entry name" value="Glyceraldehyde-3-phosphate dehydrogenase-like, C-terminal domain"/>
    <property type="match status" value="1"/>
</dbReference>
<evidence type="ECO:0000259" key="2">
    <source>
        <dbReference type="Pfam" id="PF01408"/>
    </source>
</evidence>
<dbReference type="PANTHER" id="PTHR43818:SF11">
    <property type="entry name" value="BCDNA.GH03377"/>
    <property type="match status" value="1"/>
</dbReference>
<evidence type="ECO:0000259" key="3">
    <source>
        <dbReference type="Pfam" id="PF22725"/>
    </source>
</evidence>
<dbReference type="Pfam" id="PF22725">
    <property type="entry name" value="GFO_IDH_MocA_C3"/>
    <property type="match status" value="1"/>
</dbReference>
<dbReference type="SUPFAM" id="SSF51735">
    <property type="entry name" value="NAD(P)-binding Rossmann-fold domains"/>
    <property type="match status" value="1"/>
</dbReference>
<dbReference type="PANTHER" id="PTHR43818">
    <property type="entry name" value="BCDNA.GH03377"/>
    <property type="match status" value="1"/>
</dbReference>
<evidence type="ECO:0000256" key="1">
    <source>
        <dbReference type="ARBA" id="ARBA00023002"/>
    </source>
</evidence>
<feature type="domain" description="Gfo/Idh/MocA-like oxidoreductase N-terminal" evidence="2">
    <location>
        <begin position="4"/>
        <end position="116"/>
    </location>
</feature>